<feature type="compositionally biased region" description="Basic and acidic residues" evidence="4">
    <location>
        <begin position="551"/>
        <end position="560"/>
    </location>
</feature>
<feature type="region of interest" description="Disordered" evidence="4">
    <location>
        <begin position="43"/>
        <end position="122"/>
    </location>
</feature>
<sequence length="721" mass="78838">MVKRKRTVSIEEERAQECQNCCEEEATSMGKLVELAPVSVATMINAEGGNNPHSHDTRSKQVGSKLPIETSPPPVTLSIRSSGRTARRKRDSTPPSAPPAKKSTKTSSQPVPTGTPEVKARRSWELWTSDDKNTFFEALYEHGKDFDAIQNYIASKHKKRGGDPPVPPKDKDQVRGFYYREWHKISKHLDFGDDIKKQTQELYALINYGVLRRKVGGRLTEKNAQKLQDLINKGVTTVRMKVKGKNGAKNIRIKTPLCRALKKLNNIDEPKEEEPPRLPSGIVVTLRPHDNAAFSRVHALAQNPCARITVAAQKRLSALTTFLQNKWRSPYSKLRKQLGDSAPDNDKVIRLKPPRDLRMSALSVEPYEQHTTRDVTLTSYRRKVLRGKPEQDVCRDGSGRCDQEAVAVADAAEARTSRAQPGGESGKPGCDARATASDGGDVAVAAETSGERGAQPVAAETTSSCRREGESRPDAADGVRRSVVTETVYQRTLSEDAGGGQVDAVSSDEGDKGKEGLLAGVLPEPQRSYKSEVEEEKLRESSSESEEGQQEEEREKADVRAKRRRGRNAQQRQVLMSEERIRQGWTAADAGKLTIGELYLMLNSPEVIVLEYEWVSPDNAATASAKRLIQALEKLLLLAGTEFSVAKQKQLQQVGGNSASPCRCGALPLSQAATPPSSRTPGARSPATPRSSTPRAGAVRMQSPITPKSSPGVRRADGGAA</sequence>
<dbReference type="Gene3D" id="1.10.10.60">
    <property type="entry name" value="Homeodomain-like"/>
    <property type="match status" value="1"/>
</dbReference>
<organism evidence="5 6">
    <name type="scientific">Priapulus caudatus</name>
    <name type="common">Priapulid worm</name>
    <dbReference type="NCBI Taxonomy" id="37621"/>
    <lineage>
        <taxon>Eukaryota</taxon>
        <taxon>Metazoa</taxon>
        <taxon>Ecdysozoa</taxon>
        <taxon>Scalidophora</taxon>
        <taxon>Priapulida</taxon>
        <taxon>Priapulimorpha</taxon>
        <taxon>Priapulimorphida</taxon>
        <taxon>Priapulidae</taxon>
        <taxon>Priapulus</taxon>
    </lineage>
</organism>
<feature type="compositionally biased region" description="Basic and acidic residues" evidence="4">
    <location>
        <begin position="465"/>
        <end position="480"/>
    </location>
</feature>
<feature type="compositionally biased region" description="Basic and acidic residues" evidence="4">
    <location>
        <begin position="527"/>
        <end position="542"/>
    </location>
</feature>
<feature type="compositionally biased region" description="Low complexity" evidence="4">
    <location>
        <begin position="99"/>
        <end position="108"/>
    </location>
</feature>
<feature type="compositionally biased region" description="Polar residues" evidence="4">
    <location>
        <begin position="671"/>
        <end position="680"/>
    </location>
</feature>
<evidence type="ECO:0000313" key="5">
    <source>
        <dbReference type="Proteomes" id="UP000695022"/>
    </source>
</evidence>
<name>A0ABM1F930_PRICU</name>
<proteinExistence type="predicted"/>
<dbReference type="InterPro" id="IPR009057">
    <property type="entry name" value="Homeodomain-like_sf"/>
</dbReference>
<reference evidence="6" key="1">
    <citation type="submission" date="2025-08" db="UniProtKB">
        <authorList>
            <consortium name="RefSeq"/>
        </authorList>
    </citation>
    <scope>IDENTIFICATION</scope>
</reference>
<gene>
    <name evidence="6" type="primary">LOC106820872</name>
</gene>
<keyword evidence="2" id="KW-0238">DNA-binding</keyword>
<comment type="subcellular location">
    <subcellularLocation>
        <location evidence="1">Nucleus</location>
    </subcellularLocation>
</comment>
<dbReference type="PANTHER" id="PTHR21677:SF1">
    <property type="entry name" value="PROTEIN CRAMPED-LIKE"/>
    <property type="match status" value="1"/>
</dbReference>
<feature type="region of interest" description="Disordered" evidence="4">
    <location>
        <begin position="667"/>
        <end position="721"/>
    </location>
</feature>
<protein>
    <submittedName>
        <fullName evidence="6">Protein cramped-like</fullName>
    </submittedName>
</protein>
<dbReference type="InterPro" id="IPR055315">
    <property type="entry name" value="Cramped-like"/>
</dbReference>
<evidence type="ECO:0000256" key="3">
    <source>
        <dbReference type="ARBA" id="ARBA00023242"/>
    </source>
</evidence>
<dbReference type="GeneID" id="106820872"/>
<evidence type="ECO:0000256" key="1">
    <source>
        <dbReference type="ARBA" id="ARBA00004123"/>
    </source>
</evidence>
<accession>A0ABM1F930</accession>
<dbReference type="RefSeq" id="XP_014680951.1">
    <property type="nucleotide sequence ID" value="XM_014825465.1"/>
</dbReference>
<evidence type="ECO:0000256" key="4">
    <source>
        <dbReference type="SAM" id="MobiDB-lite"/>
    </source>
</evidence>
<evidence type="ECO:0000256" key="2">
    <source>
        <dbReference type="ARBA" id="ARBA00023125"/>
    </source>
</evidence>
<keyword evidence="3" id="KW-0539">Nucleus</keyword>
<keyword evidence="5" id="KW-1185">Reference proteome</keyword>
<evidence type="ECO:0000313" key="6">
    <source>
        <dbReference type="RefSeq" id="XP_014680951.1"/>
    </source>
</evidence>
<dbReference type="Proteomes" id="UP000695022">
    <property type="component" value="Unplaced"/>
</dbReference>
<dbReference type="PANTHER" id="PTHR21677">
    <property type="entry name" value="CRAMPED PROTEIN"/>
    <property type="match status" value="1"/>
</dbReference>
<feature type="region of interest" description="Disordered" evidence="4">
    <location>
        <begin position="412"/>
        <end position="571"/>
    </location>
</feature>
<dbReference type="SUPFAM" id="SSF46689">
    <property type="entry name" value="Homeodomain-like"/>
    <property type="match status" value="1"/>
</dbReference>